<dbReference type="EMBL" id="ML170216">
    <property type="protein sequence ID" value="TDL17801.1"/>
    <property type="molecule type" value="Genomic_DNA"/>
</dbReference>
<evidence type="ECO:0000313" key="3">
    <source>
        <dbReference type="Proteomes" id="UP000294933"/>
    </source>
</evidence>
<sequence>MRGRFRPWGFQKEEMQGRDKGREQDGEVSNERRPLHKMSSEETAVVPLQVVSVHFGSRSVPSSRKWKGQSGTLESNKFTKAVSGLLVNGGDPRSMYSTCHKAAAKGVSKAVNHLPLMESPFDAMGRSQPLDSSANEGEERVSTIEGLHTLLTATVRDQC</sequence>
<evidence type="ECO:0000313" key="2">
    <source>
        <dbReference type="EMBL" id="TDL17801.1"/>
    </source>
</evidence>
<dbReference type="Proteomes" id="UP000294933">
    <property type="component" value="Unassembled WGS sequence"/>
</dbReference>
<reference evidence="2 3" key="1">
    <citation type="submission" date="2018-06" db="EMBL/GenBank/DDBJ databases">
        <title>A transcriptomic atlas of mushroom development highlights an independent origin of complex multicellularity.</title>
        <authorList>
            <consortium name="DOE Joint Genome Institute"/>
            <person name="Krizsan K."/>
            <person name="Almasi E."/>
            <person name="Merenyi Z."/>
            <person name="Sahu N."/>
            <person name="Viragh M."/>
            <person name="Koszo T."/>
            <person name="Mondo S."/>
            <person name="Kiss B."/>
            <person name="Balint B."/>
            <person name="Kues U."/>
            <person name="Barry K."/>
            <person name="Hegedus J.C."/>
            <person name="Henrissat B."/>
            <person name="Johnson J."/>
            <person name="Lipzen A."/>
            <person name="Ohm R."/>
            <person name="Nagy I."/>
            <person name="Pangilinan J."/>
            <person name="Yan J."/>
            <person name="Xiong Y."/>
            <person name="Grigoriev I.V."/>
            <person name="Hibbett D.S."/>
            <person name="Nagy L.G."/>
        </authorList>
    </citation>
    <scope>NUCLEOTIDE SEQUENCE [LARGE SCALE GENOMIC DNA]</scope>
    <source>
        <strain evidence="2 3">SZMC22713</strain>
    </source>
</reference>
<proteinExistence type="predicted"/>
<protein>
    <submittedName>
        <fullName evidence="2">Uncharacterized protein</fullName>
    </submittedName>
</protein>
<feature type="compositionally biased region" description="Basic and acidic residues" evidence="1">
    <location>
        <begin position="11"/>
        <end position="33"/>
    </location>
</feature>
<dbReference type="AlphaFoldDB" id="A0A4Y7PRY3"/>
<evidence type="ECO:0000256" key="1">
    <source>
        <dbReference type="SAM" id="MobiDB-lite"/>
    </source>
</evidence>
<feature type="region of interest" description="Disordered" evidence="1">
    <location>
        <begin position="1"/>
        <end position="41"/>
    </location>
</feature>
<name>A0A4Y7PRY3_9AGAM</name>
<organism evidence="2 3">
    <name type="scientific">Rickenella mellea</name>
    <dbReference type="NCBI Taxonomy" id="50990"/>
    <lineage>
        <taxon>Eukaryota</taxon>
        <taxon>Fungi</taxon>
        <taxon>Dikarya</taxon>
        <taxon>Basidiomycota</taxon>
        <taxon>Agaricomycotina</taxon>
        <taxon>Agaricomycetes</taxon>
        <taxon>Hymenochaetales</taxon>
        <taxon>Rickenellaceae</taxon>
        <taxon>Rickenella</taxon>
    </lineage>
</organism>
<dbReference type="VEuPathDB" id="FungiDB:BD410DRAFT_807051"/>
<gene>
    <name evidence="2" type="ORF">BD410DRAFT_807051</name>
</gene>
<keyword evidence="3" id="KW-1185">Reference proteome</keyword>
<accession>A0A4Y7PRY3</accession>